<protein>
    <submittedName>
        <fullName evidence="1">Uncharacterized protein</fullName>
    </submittedName>
</protein>
<keyword evidence="2" id="KW-1185">Reference proteome</keyword>
<name>A0A9J6PYE7_9GAMM</name>
<gene>
    <name evidence="1" type="ORF">N5923_23590</name>
</gene>
<accession>A0A9J6PYE7</accession>
<reference evidence="1" key="1">
    <citation type="submission" date="2022-09" db="EMBL/GenBank/DDBJ databases">
        <title>Winslowiella arboricola sp. nov., isolated from bleeding cankers on broadleaf hosts.</title>
        <authorList>
            <person name="Brady C."/>
            <person name="Kaur S."/>
            <person name="Crampton B."/>
            <person name="Maddock D."/>
            <person name="Arnold D."/>
            <person name="Denman S."/>
        </authorList>
    </citation>
    <scope>NUCLEOTIDE SEQUENCE</scope>
    <source>
        <strain evidence="1">BAC 15a-03b</strain>
    </source>
</reference>
<evidence type="ECO:0000313" key="2">
    <source>
        <dbReference type="Proteomes" id="UP001064262"/>
    </source>
</evidence>
<dbReference type="EMBL" id="JAODIM010000043">
    <property type="protein sequence ID" value="MCU5780480.1"/>
    <property type="molecule type" value="Genomic_DNA"/>
</dbReference>
<evidence type="ECO:0000313" key="1">
    <source>
        <dbReference type="EMBL" id="MCU5780480.1"/>
    </source>
</evidence>
<dbReference type="Proteomes" id="UP001064262">
    <property type="component" value="Unassembled WGS sequence"/>
</dbReference>
<dbReference type="RefSeq" id="WP_267144317.1">
    <property type="nucleotide sequence ID" value="NZ_JAODIL010000081.1"/>
</dbReference>
<dbReference type="AlphaFoldDB" id="A0A9J6PYE7"/>
<proteinExistence type="predicted"/>
<comment type="caution">
    <text evidence="1">The sequence shown here is derived from an EMBL/GenBank/DDBJ whole genome shotgun (WGS) entry which is preliminary data.</text>
</comment>
<organism evidence="1 2">
    <name type="scientific">Winslowiella arboricola</name>
    <dbReference type="NCBI Taxonomy" id="2978220"/>
    <lineage>
        <taxon>Bacteria</taxon>
        <taxon>Pseudomonadati</taxon>
        <taxon>Pseudomonadota</taxon>
        <taxon>Gammaproteobacteria</taxon>
        <taxon>Enterobacterales</taxon>
        <taxon>Erwiniaceae</taxon>
        <taxon>Winslowiella</taxon>
    </lineage>
</organism>
<sequence length="71" mass="8217">MTPEQSNALRAVARQCNQEIKDAIKANPKVNRDDISRPIIQAHYKRIEPVYRFVDLLWCIGVLNGVLKERL</sequence>